<reference evidence="1 2" key="1">
    <citation type="submission" date="2020-07" db="EMBL/GenBank/DDBJ databases">
        <title>Genomic Encyclopedia of Type Strains, Phase IV (KMG-IV): sequencing the most valuable type-strain genomes for metagenomic binning, comparative biology and taxonomic classification.</title>
        <authorList>
            <person name="Goeker M."/>
        </authorList>
    </citation>
    <scope>NUCLEOTIDE SEQUENCE [LARGE SCALE GENOMIC DNA]</scope>
    <source>
        <strain evidence="1 2">DSM 45533</strain>
    </source>
</reference>
<dbReference type="Proteomes" id="UP000530928">
    <property type="component" value="Unassembled WGS sequence"/>
</dbReference>
<keyword evidence="2" id="KW-1185">Reference proteome</keyword>
<evidence type="ECO:0000313" key="2">
    <source>
        <dbReference type="Proteomes" id="UP000530928"/>
    </source>
</evidence>
<name>A0A7W0CD06_9ACTN</name>
<dbReference type="EMBL" id="JACDUR010000001">
    <property type="protein sequence ID" value="MBA2888882.1"/>
    <property type="molecule type" value="Genomic_DNA"/>
</dbReference>
<sequence>MRSPHCVGRHVVFDPGIWYPAVPRTDRLRVRDHSCSCGVVIYELCEAGGLQFIRRIRPGNGQTVVEESGREIASKIGPLWARMLQGET</sequence>
<comment type="caution">
    <text evidence="1">The sequence shown here is derived from an EMBL/GenBank/DDBJ whole genome shotgun (WGS) entry which is preliminary data.</text>
</comment>
<dbReference type="AlphaFoldDB" id="A0A7W0CD06"/>
<proteinExistence type="predicted"/>
<dbReference type="RefSeq" id="WP_344980528.1">
    <property type="nucleotide sequence ID" value="NZ_BAABAM010000001.1"/>
</dbReference>
<organism evidence="1 2">
    <name type="scientific">Nonomuraea soli</name>
    <dbReference type="NCBI Taxonomy" id="1032476"/>
    <lineage>
        <taxon>Bacteria</taxon>
        <taxon>Bacillati</taxon>
        <taxon>Actinomycetota</taxon>
        <taxon>Actinomycetes</taxon>
        <taxon>Streptosporangiales</taxon>
        <taxon>Streptosporangiaceae</taxon>
        <taxon>Nonomuraea</taxon>
    </lineage>
</organism>
<protein>
    <submittedName>
        <fullName evidence="1">Uncharacterized protein</fullName>
    </submittedName>
</protein>
<accession>A0A7W0CD06</accession>
<gene>
    <name evidence="1" type="ORF">HNR30_000217</name>
</gene>
<evidence type="ECO:0000313" key="1">
    <source>
        <dbReference type="EMBL" id="MBA2888882.1"/>
    </source>
</evidence>